<proteinExistence type="evidence at transcript level"/>
<keyword evidence="1" id="KW-0732">Signal</keyword>
<dbReference type="Gene3D" id="2.40.128.20">
    <property type="match status" value="1"/>
</dbReference>
<dbReference type="InterPro" id="IPR012674">
    <property type="entry name" value="Calycin"/>
</dbReference>
<feature type="chain" id="PRO_5003447098" description="Lipocalin/cytosolic fatty-acid binding domain-containing protein" evidence="1">
    <location>
        <begin position="21"/>
        <end position="184"/>
    </location>
</feature>
<feature type="signal peptide" evidence="1">
    <location>
        <begin position="1"/>
        <end position="20"/>
    </location>
</feature>
<name>G3MLB3_AMBMU</name>
<dbReference type="AlphaFoldDB" id="G3MLB3"/>
<evidence type="ECO:0000256" key="1">
    <source>
        <dbReference type="SAM" id="SignalP"/>
    </source>
</evidence>
<accession>G3MLB3</accession>
<protein>
    <recommendedName>
        <fullName evidence="3">Lipocalin/cytosolic fatty-acid binding domain-containing protein</fullName>
    </recommendedName>
</protein>
<dbReference type="GO" id="GO:0030682">
    <property type="term" value="P:symbiont-mediated perturbation of host defenses"/>
    <property type="evidence" value="ECO:0007669"/>
    <property type="project" value="InterPro"/>
</dbReference>
<dbReference type="InterPro" id="IPR002970">
    <property type="entry name" value="Tick_his-bd"/>
</dbReference>
<dbReference type="Pfam" id="PF02098">
    <property type="entry name" value="His_binding"/>
    <property type="match status" value="1"/>
</dbReference>
<dbReference type="EMBL" id="JO842664">
    <property type="protein sequence ID" value="AEO34281.1"/>
    <property type="molecule type" value="mRNA"/>
</dbReference>
<organism evidence="2">
    <name type="scientific">Amblyomma maculatum</name>
    <name type="common">Gulf Coast tick</name>
    <dbReference type="NCBI Taxonomy" id="34609"/>
    <lineage>
        <taxon>Eukaryota</taxon>
        <taxon>Metazoa</taxon>
        <taxon>Ecdysozoa</taxon>
        <taxon>Arthropoda</taxon>
        <taxon>Chelicerata</taxon>
        <taxon>Arachnida</taxon>
        <taxon>Acari</taxon>
        <taxon>Parasitiformes</taxon>
        <taxon>Ixodida</taxon>
        <taxon>Ixodoidea</taxon>
        <taxon>Ixodidae</taxon>
        <taxon>Amblyomminae</taxon>
        <taxon>Amblyomma</taxon>
    </lineage>
</organism>
<dbReference type="GO" id="GO:0043176">
    <property type="term" value="F:amine binding"/>
    <property type="evidence" value="ECO:0007669"/>
    <property type="project" value="InterPro"/>
</dbReference>
<dbReference type="SUPFAM" id="SSF50814">
    <property type="entry name" value="Lipocalins"/>
    <property type="match status" value="1"/>
</dbReference>
<reference evidence="2" key="1">
    <citation type="journal article" date="2011" name="PLoS ONE">
        <title>A deep insight into the sialotranscriptome of the gulf coast tick, Amblyomma maculatum.</title>
        <authorList>
            <person name="Karim S."/>
            <person name="Singh P."/>
            <person name="Ribeiro J.M."/>
        </authorList>
    </citation>
    <scope>NUCLEOTIDE SEQUENCE</scope>
    <source>
        <tissue evidence="2">Salivary gland</tissue>
    </source>
</reference>
<sequence>MPAFFTLVLVVLGVTTAVMGKLGQPGGPLKLPRENIDIFKVIQSYPSAVAIADTVNDSMQQCLSARRTSIDQEALTATYVWTLQKTDSLPKQEITFNVRPGKEPGTLDMTVGDDPTPKETIVYYADDDCIVMDVEDANHHCLLWIRPELKDSVPQVCTDYFADACGISAPEHSRDLCNDDEADV</sequence>
<evidence type="ECO:0000313" key="2">
    <source>
        <dbReference type="EMBL" id="AEO34281.1"/>
    </source>
</evidence>
<evidence type="ECO:0008006" key="3">
    <source>
        <dbReference type="Google" id="ProtNLM"/>
    </source>
</evidence>